<dbReference type="GO" id="GO:0004518">
    <property type="term" value="F:nuclease activity"/>
    <property type="evidence" value="ECO:0007669"/>
    <property type="project" value="UniProtKB-KW"/>
</dbReference>
<feature type="transmembrane region" description="Helical" evidence="6">
    <location>
        <begin position="83"/>
        <end position="102"/>
    </location>
</feature>
<dbReference type="SUPFAM" id="SSF88723">
    <property type="entry name" value="PIN domain-like"/>
    <property type="match status" value="1"/>
</dbReference>
<evidence type="ECO:0000256" key="6">
    <source>
        <dbReference type="SAM" id="Phobius"/>
    </source>
</evidence>
<dbReference type="EMBL" id="CP020921">
    <property type="protein sequence ID" value="AWB10545.1"/>
    <property type="molecule type" value="Genomic_DNA"/>
</dbReference>
<keyword evidence="2" id="KW-0808">Transferase</keyword>
<dbReference type="PANTHER" id="PTHR11603:SF147">
    <property type="entry name" value="MEMBRANE PROTEIN"/>
    <property type="match status" value="1"/>
</dbReference>
<dbReference type="CDD" id="cd09877">
    <property type="entry name" value="PIN_YacL-like"/>
    <property type="match status" value="1"/>
</dbReference>
<dbReference type="InterPro" id="IPR002792">
    <property type="entry name" value="TRAM_dom"/>
</dbReference>
<evidence type="ECO:0000256" key="1">
    <source>
        <dbReference type="ARBA" id="ARBA00001946"/>
    </source>
</evidence>
<dbReference type="RefSeq" id="WP_108309338.1">
    <property type="nucleotide sequence ID" value="NZ_CP020921.1"/>
</dbReference>
<dbReference type="SMART" id="SM00670">
    <property type="entry name" value="PINc"/>
    <property type="match status" value="1"/>
</dbReference>
<feature type="transmembrane region" description="Helical" evidence="6">
    <location>
        <begin position="43"/>
        <end position="63"/>
    </location>
</feature>
<dbReference type="InterPro" id="IPR052041">
    <property type="entry name" value="Nucleic_acid_metab_PIN/TRAM"/>
</dbReference>
<sequence>MNLRLLWSGFCSLIFFIIGYSIVKMSLFDSIFPWQEKSIGTLSFFFIPIFFAFIGFLFAFVFWNKLFSYLKFFLNRITSFSLFDIFIPVLGLLLGLIISLLITWPLSFLPLIGIIKLIPLLFNLVLGFLGVYLALKKKRDIENTFKLISKFYQKASSLILGMSDRQHIKEVVHQYGNSKIIDTSVIIDGRIQDIWRTGFLEGKIIIPSFVIKEVQQLSDSTDPMKRARGKRALEILNSFKEEAKDSIIIDEIDYKGLNGVDEKLIKYAQGVPNSSIITNDYNLNQVASLMNIKVLNINDLANAVKAVVLPGEEISIQIVREGKTPGQGVGYLDDGTMVVIEDGKNHINSQVNITITSVLQTSSGRIVFGRILS</sequence>
<dbReference type="PANTHER" id="PTHR11603">
    <property type="entry name" value="AAA FAMILY ATPASE"/>
    <property type="match status" value="1"/>
</dbReference>
<evidence type="ECO:0000256" key="5">
    <source>
        <dbReference type="ARBA" id="ARBA00022842"/>
    </source>
</evidence>
<feature type="transmembrane region" description="Helical" evidence="6">
    <location>
        <begin position="5"/>
        <end position="23"/>
    </location>
</feature>
<reference evidence="8 9" key="1">
    <citation type="submission" date="2017-04" db="EMBL/GenBank/DDBJ databases">
        <title>Genomic insights into metabolism of Thermodesulfobium acidiphilum.</title>
        <authorList>
            <person name="Toshchakov S.V."/>
            <person name="Frolov E.N."/>
            <person name="Kublanov I.V."/>
            <person name="Samarov N.I."/>
            <person name="Novikov A."/>
            <person name="Lebedinsky A.V."/>
            <person name="Bonch-Osmolovskaya E.A."/>
            <person name="Chernyh N.A."/>
        </authorList>
    </citation>
    <scope>NUCLEOTIDE SEQUENCE [LARGE SCALE GENOMIC DNA]</scope>
    <source>
        <strain evidence="8 9">3127-1</strain>
    </source>
</reference>
<dbReference type="GO" id="GO:0016787">
    <property type="term" value="F:hydrolase activity"/>
    <property type="evidence" value="ECO:0007669"/>
    <property type="project" value="UniProtKB-KW"/>
</dbReference>
<dbReference type="GO" id="GO:0016740">
    <property type="term" value="F:transferase activity"/>
    <property type="evidence" value="ECO:0007669"/>
    <property type="project" value="UniProtKB-KW"/>
</dbReference>
<protein>
    <submittedName>
        <fullName evidence="8">Putative conserved protein YacL</fullName>
    </submittedName>
</protein>
<keyword evidence="9" id="KW-1185">Reference proteome</keyword>
<evidence type="ECO:0000313" key="8">
    <source>
        <dbReference type="EMBL" id="AWB10545.1"/>
    </source>
</evidence>
<dbReference type="OrthoDB" id="9780734at2"/>
<keyword evidence="3" id="KW-0540">Nuclease</keyword>
<evidence type="ECO:0000256" key="3">
    <source>
        <dbReference type="ARBA" id="ARBA00022722"/>
    </source>
</evidence>
<comment type="cofactor">
    <cofactor evidence="1">
        <name>Mg(2+)</name>
        <dbReference type="ChEBI" id="CHEBI:18420"/>
    </cofactor>
</comment>
<dbReference type="InterPro" id="IPR029060">
    <property type="entry name" value="PIN-like_dom_sf"/>
</dbReference>
<dbReference type="Proteomes" id="UP000244792">
    <property type="component" value="Chromosome"/>
</dbReference>
<dbReference type="Gene3D" id="3.40.50.1010">
    <property type="entry name" value="5'-nuclease"/>
    <property type="match status" value="1"/>
</dbReference>
<dbReference type="InterPro" id="IPR002716">
    <property type="entry name" value="PIN_dom"/>
</dbReference>
<evidence type="ECO:0000256" key="2">
    <source>
        <dbReference type="ARBA" id="ARBA00022679"/>
    </source>
</evidence>
<dbReference type="KEGG" id="taci:TDSAC_1202"/>
<keyword evidence="6" id="KW-0472">Membrane</keyword>
<evidence type="ECO:0000259" key="7">
    <source>
        <dbReference type="PROSITE" id="PS50926"/>
    </source>
</evidence>
<keyword evidence="6" id="KW-1133">Transmembrane helix</keyword>
<evidence type="ECO:0000313" key="9">
    <source>
        <dbReference type="Proteomes" id="UP000244792"/>
    </source>
</evidence>
<organism evidence="8 9">
    <name type="scientific">Thermodesulfobium acidiphilum</name>
    <dbReference type="NCBI Taxonomy" id="1794699"/>
    <lineage>
        <taxon>Bacteria</taxon>
        <taxon>Pseudomonadati</taxon>
        <taxon>Thermodesulfobiota</taxon>
        <taxon>Thermodesulfobiia</taxon>
        <taxon>Thermodesulfobiales</taxon>
        <taxon>Thermodesulfobiaceae</taxon>
        <taxon>Thermodesulfobium</taxon>
    </lineage>
</organism>
<keyword evidence="6" id="KW-0812">Transmembrane</keyword>
<keyword evidence="5" id="KW-0460">Magnesium</keyword>
<dbReference type="Pfam" id="PF13638">
    <property type="entry name" value="PIN_4"/>
    <property type="match status" value="1"/>
</dbReference>
<evidence type="ECO:0000256" key="4">
    <source>
        <dbReference type="ARBA" id="ARBA00022801"/>
    </source>
</evidence>
<keyword evidence="4" id="KW-0378">Hydrolase</keyword>
<dbReference type="AlphaFoldDB" id="A0A2R4W186"/>
<dbReference type="PROSITE" id="PS50926">
    <property type="entry name" value="TRAM"/>
    <property type="match status" value="1"/>
</dbReference>
<feature type="transmembrane region" description="Helical" evidence="6">
    <location>
        <begin position="108"/>
        <end position="135"/>
    </location>
</feature>
<accession>A0A2R4W186</accession>
<dbReference type="Pfam" id="PF01938">
    <property type="entry name" value="TRAM"/>
    <property type="match status" value="1"/>
</dbReference>
<name>A0A2R4W186_THEAF</name>
<gene>
    <name evidence="8" type="ORF">TDSAC_1202</name>
</gene>
<proteinExistence type="predicted"/>
<feature type="domain" description="TRAM" evidence="7">
    <location>
        <begin position="307"/>
        <end position="373"/>
    </location>
</feature>